<evidence type="ECO:0000313" key="1">
    <source>
        <dbReference type="EMBL" id="GAH77663.1"/>
    </source>
</evidence>
<reference evidence="1" key="1">
    <citation type="journal article" date="2014" name="Front. Microbiol.">
        <title>High frequency of phylogenetically diverse reductive dehalogenase-homologous genes in deep subseafloor sedimentary metagenomes.</title>
        <authorList>
            <person name="Kawai M."/>
            <person name="Futagami T."/>
            <person name="Toyoda A."/>
            <person name="Takaki Y."/>
            <person name="Nishi S."/>
            <person name="Hori S."/>
            <person name="Arai W."/>
            <person name="Tsubouchi T."/>
            <person name="Morono Y."/>
            <person name="Uchiyama I."/>
            <person name="Ito T."/>
            <person name="Fujiyama A."/>
            <person name="Inagaki F."/>
            <person name="Takami H."/>
        </authorList>
    </citation>
    <scope>NUCLEOTIDE SEQUENCE</scope>
    <source>
        <strain evidence="1">Expedition CK06-06</strain>
    </source>
</reference>
<name>X1K6F4_9ZZZZ</name>
<dbReference type="InterPro" id="IPR026444">
    <property type="entry name" value="Secre_tail"/>
</dbReference>
<dbReference type="EMBL" id="BARU01041744">
    <property type="protein sequence ID" value="GAH77663.1"/>
    <property type="molecule type" value="Genomic_DNA"/>
</dbReference>
<gene>
    <name evidence="1" type="ORF">S03H2_64289</name>
</gene>
<organism evidence="1">
    <name type="scientific">marine sediment metagenome</name>
    <dbReference type="NCBI Taxonomy" id="412755"/>
    <lineage>
        <taxon>unclassified sequences</taxon>
        <taxon>metagenomes</taxon>
        <taxon>ecological metagenomes</taxon>
    </lineage>
</organism>
<evidence type="ECO:0008006" key="2">
    <source>
        <dbReference type="Google" id="ProtNLM"/>
    </source>
</evidence>
<proteinExistence type="predicted"/>
<dbReference type="NCBIfam" id="TIGR04183">
    <property type="entry name" value="Por_Secre_tail"/>
    <property type="match status" value="1"/>
</dbReference>
<feature type="non-terminal residue" evidence="1">
    <location>
        <position position="1"/>
    </location>
</feature>
<dbReference type="AlphaFoldDB" id="X1K6F4"/>
<sequence>YARMNGYKLKIINQLGAVVFETNVEDPLYQVNLSTWSGKGLYFIQLIDSGDMIIDIRKIILQ</sequence>
<comment type="caution">
    <text evidence="1">The sequence shown here is derived from an EMBL/GenBank/DDBJ whole genome shotgun (WGS) entry which is preliminary data.</text>
</comment>
<protein>
    <recommendedName>
        <fullName evidence="2">Secretion system C-terminal sorting domain-containing protein</fullName>
    </recommendedName>
</protein>
<accession>X1K6F4</accession>